<dbReference type="AlphaFoldDB" id="A0A516GBJ6"/>
<dbReference type="Gene3D" id="3.40.30.10">
    <property type="entry name" value="Glutaredoxin"/>
    <property type="match status" value="1"/>
</dbReference>
<dbReference type="PANTHER" id="PTHR13887">
    <property type="entry name" value="GLUTATHIONE S-TRANSFERASE KAPPA"/>
    <property type="match status" value="1"/>
</dbReference>
<keyword evidence="3" id="KW-0560">Oxidoreductase</keyword>
<evidence type="ECO:0000259" key="8">
    <source>
        <dbReference type="Pfam" id="PF13462"/>
    </source>
</evidence>
<proteinExistence type="inferred from homology"/>
<sequence>MARPPAHIPPPPKNGPSPGLIGAVVALVVVLIAVIVYIAFRPDPVDDTRDDGASVTGGGSSPSALPNAGGIRVGDAGSDAPDVRVYVDYQCPWCGLLEEVSGPAMLEAADDGDIQLTFTLMSFLDSNLGTDSSLRGANAALCADDQGAFPEFHQRLFAGQPEDEGTGWTDEQLVGFAEDSGVGDLDTFTACLADGTHNDYVKDMQTRSNQDGVSGSPRVFINGEELGNEQMNTLMRDPNSFPAILEGAL</sequence>
<dbReference type="SUPFAM" id="SSF52833">
    <property type="entry name" value="Thioredoxin-like"/>
    <property type="match status" value="1"/>
</dbReference>
<evidence type="ECO:0000256" key="1">
    <source>
        <dbReference type="ARBA" id="ARBA00005791"/>
    </source>
</evidence>
<feature type="transmembrane region" description="Helical" evidence="7">
    <location>
        <begin position="20"/>
        <end position="40"/>
    </location>
</feature>
<keyword evidence="7" id="KW-0812">Transmembrane</keyword>
<reference evidence="9 10" key="1">
    <citation type="submission" date="2019-07" db="EMBL/GenBank/DDBJ databases">
        <title>complete genome sequencing of Ornithinimicrobium sp. H23M54.</title>
        <authorList>
            <person name="Bae J.-W."/>
            <person name="Lee S.-Y."/>
        </authorList>
    </citation>
    <scope>NUCLEOTIDE SEQUENCE [LARGE SCALE GENOMIC DNA]</scope>
    <source>
        <strain evidence="9 10">H23M54</strain>
    </source>
</reference>
<evidence type="ECO:0000256" key="4">
    <source>
        <dbReference type="ARBA" id="ARBA00023157"/>
    </source>
</evidence>
<dbReference type="InterPro" id="IPR012336">
    <property type="entry name" value="Thioredoxin-like_fold"/>
</dbReference>
<dbReference type="CDD" id="cd02972">
    <property type="entry name" value="DsbA_family"/>
    <property type="match status" value="1"/>
</dbReference>
<keyword evidence="5" id="KW-0676">Redox-active center</keyword>
<name>A0A516GBJ6_9MICO</name>
<dbReference type="PANTHER" id="PTHR13887:SF14">
    <property type="entry name" value="DISULFIDE BOND FORMATION PROTEIN D"/>
    <property type="match status" value="1"/>
</dbReference>
<evidence type="ECO:0000256" key="5">
    <source>
        <dbReference type="ARBA" id="ARBA00023284"/>
    </source>
</evidence>
<evidence type="ECO:0000313" key="9">
    <source>
        <dbReference type="EMBL" id="QDO88872.1"/>
    </source>
</evidence>
<dbReference type="GO" id="GO:0016491">
    <property type="term" value="F:oxidoreductase activity"/>
    <property type="evidence" value="ECO:0007669"/>
    <property type="project" value="UniProtKB-KW"/>
</dbReference>
<evidence type="ECO:0000313" key="10">
    <source>
        <dbReference type="Proteomes" id="UP000315395"/>
    </source>
</evidence>
<evidence type="ECO:0000256" key="7">
    <source>
        <dbReference type="SAM" id="Phobius"/>
    </source>
</evidence>
<dbReference type="InterPro" id="IPR036249">
    <property type="entry name" value="Thioredoxin-like_sf"/>
</dbReference>
<gene>
    <name evidence="9" type="ORF">FNH13_11495</name>
</gene>
<keyword evidence="4" id="KW-1015">Disulfide bond</keyword>
<organism evidence="9 10">
    <name type="scientific">Ornithinimicrobium ciconiae</name>
    <dbReference type="NCBI Taxonomy" id="2594265"/>
    <lineage>
        <taxon>Bacteria</taxon>
        <taxon>Bacillati</taxon>
        <taxon>Actinomycetota</taxon>
        <taxon>Actinomycetes</taxon>
        <taxon>Micrococcales</taxon>
        <taxon>Ornithinimicrobiaceae</taxon>
        <taxon>Ornithinimicrobium</taxon>
    </lineage>
</organism>
<dbReference type="OrthoDB" id="117402at2"/>
<dbReference type="Proteomes" id="UP000315395">
    <property type="component" value="Chromosome"/>
</dbReference>
<dbReference type="RefSeq" id="WP_143783549.1">
    <property type="nucleotide sequence ID" value="NZ_CP041616.1"/>
</dbReference>
<keyword evidence="2" id="KW-0732">Signal</keyword>
<evidence type="ECO:0000256" key="6">
    <source>
        <dbReference type="SAM" id="MobiDB-lite"/>
    </source>
</evidence>
<keyword evidence="7" id="KW-0472">Membrane</keyword>
<keyword evidence="7" id="KW-1133">Transmembrane helix</keyword>
<dbReference type="KEGG" id="orz:FNH13_11495"/>
<keyword evidence="10" id="KW-1185">Reference proteome</keyword>
<dbReference type="EMBL" id="CP041616">
    <property type="protein sequence ID" value="QDO88872.1"/>
    <property type="molecule type" value="Genomic_DNA"/>
</dbReference>
<accession>A0A516GBJ6</accession>
<dbReference type="Pfam" id="PF13462">
    <property type="entry name" value="Thioredoxin_4"/>
    <property type="match status" value="1"/>
</dbReference>
<feature type="domain" description="Thioredoxin-like fold" evidence="8">
    <location>
        <begin position="78"/>
        <end position="229"/>
    </location>
</feature>
<evidence type="ECO:0000256" key="2">
    <source>
        <dbReference type="ARBA" id="ARBA00022729"/>
    </source>
</evidence>
<evidence type="ECO:0000256" key="3">
    <source>
        <dbReference type="ARBA" id="ARBA00023002"/>
    </source>
</evidence>
<feature type="region of interest" description="Disordered" evidence="6">
    <location>
        <begin position="47"/>
        <end position="73"/>
    </location>
</feature>
<protein>
    <recommendedName>
        <fullName evidence="8">Thioredoxin-like fold domain-containing protein</fullName>
    </recommendedName>
</protein>
<comment type="similarity">
    <text evidence="1">Belongs to the thioredoxin family. DsbA subfamily.</text>
</comment>